<evidence type="ECO:0000256" key="5">
    <source>
        <dbReference type="ARBA" id="ARBA00023136"/>
    </source>
</evidence>
<dbReference type="InterPro" id="IPR004840">
    <property type="entry name" value="Amino_acid_permease_CS"/>
</dbReference>
<keyword evidence="8" id="KW-1185">Reference proteome</keyword>
<protein>
    <submittedName>
        <fullName evidence="7">Amino acid permease</fullName>
    </submittedName>
</protein>
<feature type="transmembrane region" description="Helical" evidence="6">
    <location>
        <begin position="264"/>
        <end position="289"/>
    </location>
</feature>
<comment type="caution">
    <text evidence="7">The sequence shown here is derived from an EMBL/GenBank/DDBJ whole genome shotgun (WGS) entry which is preliminary data.</text>
</comment>
<dbReference type="PANTHER" id="PTHR45649:SF27">
    <property type="entry name" value="CHOLINE TRANSPORTER (EUROFUNG)"/>
    <property type="match status" value="1"/>
</dbReference>
<dbReference type="Pfam" id="PF13520">
    <property type="entry name" value="AA_permease_2"/>
    <property type="match status" value="1"/>
</dbReference>
<dbReference type="Proteomes" id="UP000813444">
    <property type="component" value="Unassembled WGS sequence"/>
</dbReference>
<evidence type="ECO:0000256" key="2">
    <source>
        <dbReference type="ARBA" id="ARBA00022448"/>
    </source>
</evidence>
<dbReference type="PROSITE" id="PS00218">
    <property type="entry name" value="AMINO_ACID_PERMEASE_1"/>
    <property type="match status" value="1"/>
</dbReference>
<comment type="subcellular location">
    <subcellularLocation>
        <location evidence="1">Membrane</location>
        <topology evidence="1">Multi-pass membrane protein</topology>
    </subcellularLocation>
</comment>
<feature type="transmembrane region" description="Helical" evidence="6">
    <location>
        <begin position="220"/>
        <end position="244"/>
    </location>
</feature>
<keyword evidence="2" id="KW-0813">Transport</keyword>
<sequence>MGGSILVAIFNGGPPGVIYEFIVVSLFYWTIAASVAELASAIPSSAGVYHWASVTPGLRRGRPIGFFAGWWNYLAWMTGLASMVSILANTLVQMYALNHPGFEIQSWHVFVTYALATWLSCAVVCLANRIVPSLNQLGLLAIIGGFLVTVIVVTVMPGRDGRPPHATSSFVWSEWNAAIGYPDGFVFVAGMLNGAYSVGAVDVVTHLAEEIPYPSRNIPIAMLLQYGIGFITGFAYLVSIMYAIHDFDALFESSYPIAEIYRQATGSAAGATGLLALVMFCMILAVIGLNVTTGRTLWALARDGAAPFPSILGRVDSSLQMPFWSTVISAALVTVLGLIYLGNTTAFTALVGSFILTSTSSYIAAILPNLLTGRKNISYGPFHMKGWLGFVVNGISCAYMMTWFVIYCLPYYLPTDAASMNYSSLIWGGFTIFIGAWWFCGAKNGYQGPKTTGGLLTEAEKTR</sequence>
<keyword evidence="3 6" id="KW-0812">Transmembrane</keyword>
<feature type="transmembrane region" description="Helical" evidence="6">
    <location>
        <begin position="323"/>
        <end position="341"/>
    </location>
</feature>
<feature type="transmembrane region" description="Helical" evidence="6">
    <location>
        <begin position="419"/>
        <end position="440"/>
    </location>
</feature>
<organism evidence="7 8">
    <name type="scientific">Stachybotrys elegans</name>
    <dbReference type="NCBI Taxonomy" id="80388"/>
    <lineage>
        <taxon>Eukaryota</taxon>
        <taxon>Fungi</taxon>
        <taxon>Dikarya</taxon>
        <taxon>Ascomycota</taxon>
        <taxon>Pezizomycotina</taxon>
        <taxon>Sordariomycetes</taxon>
        <taxon>Hypocreomycetidae</taxon>
        <taxon>Hypocreales</taxon>
        <taxon>Stachybotryaceae</taxon>
        <taxon>Stachybotrys</taxon>
    </lineage>
</organism>
<accession>A0A8K0SFE1</accession>
<gene>
    <name evidence="7" type="ORF">B0I35DRAFT_443677</name>
</gene>
<dbReference type="GO" id="GO:0016020">
    <property type="term" value="C:membrane"/>
    <property type="evidence" value="ECO:0007669"/>
    <property type="project" value="UniProtKB-SubCell"/>
</dbReference>
<dbReference type="AlphaFoldDB" id="A0A8K0SFE1"/>
<dbReference type="EMBL" id="JAGPNK010000017">
    <property type="protein sequence ID" value="KAH7305999.1"/>
    <property type="molecule type" value="Genomic_DNA"/>
</dbReference>
<evidence type="ECO:0000256" key="6">
    <source>
        <dbReference type="SAM" id="Phobius"/>
    </source>
</evidence>
<proteinExistence type="predicted"/>
<evidence type="ECO:0000256" key="4">
    <source>
        <dbReference type="ARBA" id="ARBA00022989"/>
    </source>
</evidence>
<evidence type="ECO:0000256" key="3">
    <source>
        <dbReference type="ARBA" id="ARBA00022692"/>
    </source>
</evidence>
<dbReference type="Gene3D" id="1.20.1740.10">
    <property type="entry name" value="Amino acid/polyamine transporter I"/>
    <property type="match status" value="1"/>
</dbReference>
<evidence type="ECO:0000313" key="8">
    <source>
        <dbReference type="Proteomes" id="UP000813444"/>
    </source>
</evidence>
<name>A0A8K0SFE1_9HYPO</name>
<keyword evidence="4 6" id="KW-1133">Transmembrane helix</keyword>
<dbReference type="InterPro" id="IPR002293">
    <property type="entry name" value="AA/rel_permease1"/>
</dbReference>
<feature type="transmembrane region" description="Helical" evidence="6">
    <location>
        <begin position="387"/>
        <end position="413"/>
    </location>
</feature>
<feature type="transmembrane region" description="Helical" evidence="6">
    <location>
        <begin position="107"/>
        <end position="127"/>
    </location>
</feature>
<dbReference type="PIRSF" id="PIRSF006060">
    <property type="entry name" value="AA_transporter"/>
    <property type="match status" value="1"/>
</dbReference>
<feature type="transmembrane region" description="Helical" evidence="6">
    <location>
        <begin position="185"/>
        <end position="208"/>
    </location>
</feature>
<feature type="transmembrane region" description="Helical" evidence="6">
    <location>
        <begin position="347"/>
        <end position="367"/>
    </location>
</feature>
<reference evidence="7" key="1">
    <citation type="journal article" date="2021" name="Nat. Commun.">
        <title>Genetic determinants of endophytism in the Arabidopsis root mycobiome.</title>
        <authorList>
            <person name="Mesny F."/>
            <person name="Miyauchi S."/>
            <person name="Thiergart T."/>
            <person name="Pickel B."/>
            <person name="Atanasova L."/>
            <person name="Karlsson M."/>
            <person name="Huettel B."/>
            <person name="Barry K.W."/>
            <person name="Haridas S."/>
            <person name="Chen C."/>
            <person name="Bauer D."/>
            <person name="Andreopoulos W."/>
            <person name="Pangilinan J."/>
            <person name="LaButti K."/>
            <person name="Riley R."/>
            <person name="Lipzen A."/>
            <person name="Clum A."/>
            <person name="Drula E."/>
            <person name="Henrissat B."/>
            <person name="Kohler A."/>
            <person name="Grigoriev I.V."/>
            <person name="Martin F.M."/>
            <person name="Hacquard S."/>
        </authorList>
    </citation>
    <scope>NUCLEOTIDE SEQUENCE</scope>
    <source>
        <strain evidence="7">MPI-CAGE-CH-0235</strain>
    </source>
</reference>
<evidence type="ECO:0000256" key="1">
    <source>
        <dbReference type="ARBA" id="ARBA00004141"/>
    </source>
</evidence>
<dbReference type="GO" id="GO:0022857">
    <property type="term" value="F:transmembrane transporter activity"/>
    <property type="evidence" value="ECO:0007669"/>
    <property type="project" value="InterPro"/>
</dbReference>
<keyword evidence="5 6" id="KW-0472">Membrane</keyword>
<evidence type="ECO:0000313" key="7">
    <source>
        <dbReference type="EMBL" id="KAH7305999.1"/>
    </source>
</evidence>
<feature type="transmembrane region" description="Helical" evidence="6">
    <location>
        <begin position="139"/>
        <end position="158"/>
    </location>
</feature>
<feature type="transmembrane region" description="Helical" evidence="6">
    <location>
        <begin position="73"/>
        <end position="95"/>
    </location>
</feature>
<dbReference type="GO" id="GO:0006865">
    <property type="term" value="P:amino acid transport"/>
    <property type="evidence" value="ECO:0007669"/>
    <property type="project" value="InterPro"/>
</dbReference>
<dbReference type="OrthoDB" id="3900342at2759"/>
<dbReference type="PANTHER" id="PTHR45649">
    <property type="entry name" value="AMINO-ACID PERMEASE BAT1"/>
    <property type="match status" value="1"/>
</dbReference>